<dbReference type="InterPro" id="IPR027023">
    <property type="entry name" value="Put_LipoPS_kinase_InaA"/>
</dbReference>
<accession>A0A4T2A122</accession>
<organism evidence="1 2">
    <name type="scientific">Pseudomonas leptonychotis</name>
    <dbReference type="NCBI Taxonomy" id="2448482"/>
    <lineage>
        <taxon>Bacteria</taxon>
        <taxon>Pseudomonadati</taxon>
        <taxon>Pseudomonadota</taxon>
        <taxon>Gammaproteobacteria</taxon>
        <taxon>Pseudomonadales</taxon>
        <taxon>Pseudomonadaceae</taxon>
        <taxon>Pseudomonas</taxon>
    </lineage>
</organism>
<evidence type="ECO:0000313" key="1">
    <source>
        <dbReference type="EMBL" id="TIH09729.1"/>
    </source>
</evidence>
<dbReference type="Pfam" id="PF06293">
    <property type="entry name" value="Kdo"/>
    <property type="match status" value="1"/>
</dbReference>
<dbReference type="PIRSF" id="PIRSF026326">
    <property type="entry name" value="InaA"/>
    <property type="match status" value="1"/>
</dbReference>
<dbReference type="Proteomes" id="UP000307541">
    <property type="component" value="Unassembled WGS sequence"/>
</dbReference>
<protein>
    <submittedName>
        <fullName evidence="1">InaA protein</fullName>
    </submittedName>
</protein>
<gene>
    <name evidence="1" type="ORF">D8779_03250</name>
</gene>
<dbReference type="EMBL" id="RFLV01000001">
    <property type="protein sequence ID" value="TIH09729.1"/>
    <property type="molecule type" value="Genomic_DNA"/>
</dbReference>
<dbReference type="AlphaFoldDB" id="A0A4T2A122"/>
<keyword evidence="2" id="KW-1185">Reference proteome</keyword>
<reference evidence="1 2" key="1">
    <citation type="submission" date="2018-10" db="EMBL/GenBank/DDBJ databases">
        <title>Pseudomonas leptonychotis sp. nov., isolated from Weddell seals in Antarctica.</title>
        <authorList>
            <person name="Novakova D."/>
            <person name="Svec P."/>
            <person name="Kralova S."/>
            <person name="Kristofova L."/>
            <person name="Zeman M."/>
            <person name="Pantucek R."/>
            <person name="Maslanova I."/>
            <person name="Sedlacek I."/>
        </authorList>
    </citation>
    <scope>NUCLEOTIDE SEQUENCE [LARGE SCALE GENOMIC DNA]</scope>
    <source>
        <strain evidence="1 2">CCM 8849</strain>
    </source>
</reference>
<dbReference type="OrthoDB" id="5405319at2"/>
<name>A0A4T2A122_9PSED</name>
<evidence type="ECO:0000313" key="2">
    <source>
        <dbReference type="Proteomes" id="UP000307541"/>
    </source>
</evidence>
<dbReference type="RefSeq" id="WP_136663028.1">
    <property type="nucleotide sequence ID" value="NZ_CP180477.1"/>
</dbReference>
<comment type="caution">
    <text evidence="1">The sequence shown here is derived from an EMBL/GenBank/DDBJ whole genome shotgun (WGS) entry which is preliminary data.</text>
</comment>
<dbReference type="InterPro" id="IPR011009">
    <property type="entry name" value="Kinase-like_dom_sf"/>
</dbReference>
<sequence>MTVAISNAKTLFSPASLDSWWQIQGEWVEEPNNRRGGHSGVQRIWKDETLFYAKRQTGHIHRSLLHPFGRPTVLRERDALLGARKAGVKVPEIIFCAAEHNTQGWRALLVTRALDGFQPIDEWYAENDRQQYGEALHQQLLQKVAQTLASLHTARWQHGCIYIKHIFVRITGEGQALTAEVALLDLEKCRRRFTSKQAAMHDMLQLRRHSPWDQTDWQTLVGHYQQAMGRTFKTLYEATRR</sequence>
<dbReference type="SUPFAM" id="SSF56112">
    <property type="entry name" value="Protein kinase-like (PK-like)"/>
    <property type="match status" value="1"/>
</dbReference>
<proteinExistence type="predicted"/>